<organism evidence="3 4">
    <name type="scientific">Streptantibioticus ferralitis</name>
    <dbReference type="NCBI Taxonomy" id="236510"/>
    <lineage>
        <taxon>Bacteria</taxon>
        <taxon>Bacillati</taxon>
        <taxon>Actinomycetota</taxon>
        <taxon>Actinomycetes</taxon>
        <taxon>Kitasatosporales</taxon>
        <taxon>Streptomycetaceae</taxon>
        <taxon>Streptantibioticus</taxon>
    </lineage>
</organism>
<dbReference type="InterPro" id="IPR038721">
    <property type="entry name" value="IS701-like_DDE_dom"/>
</dbReference>
<accession>A0ABT5ZBA4</accession>
<dbReference type="Proteomes" id="UP001220022">
    <property type="component" value="Unassembled WGS sequence"/>
</dbReference>
<reference evidence="3 4" key="1">
    <citation type="submission" date="2023-03" db="EMBL/GenBank/DDBJ databases">
        <title>Draft genome sequence of type strain Streptomyces ferralitis JCM 14344.</title>
        <authorList>
            <person name="Klaysubun C."/>
            <person name="Duangmal K."/>
        </authorList>
    </citation>
    <scope>NUCLEOTIDE SEQUENCE [LARGE SCALE GENOMIC DNA]</scope>
    <source>
        <strain evidence="3 4">JCM 14344</strain>
    </source>
</reference>
<dbReference type="EMBL" id="JARHTQ010000048">
    <property type="protein sequence ID" value="MDF2261132.1"/>
    <property type="molecule type" value="Genomic_DNA"/>
</dbReference>
<dbReference type="Pfam" id="PF13546">
    <property type="entry name" value="DDE_5"/>
    <property type="match status" value="1"/>
</dbReference>
<sequence length="95" mass="10127">MGGGTGLAHWIAFATKPQLSIAMLETALVRGLPFAWVAADADYGKAPSPRAFLHANALPYVLGVPVTLPAGRPAWRAAPARRREGRRSPALRDRA</sequence>
<evidence type="ECO:0000256" key="1">
    <source>
        <dbReference type="SAM" id="MobiDB-lite"/>
    </source>
</evidence>
<name>A0ABT5ZBA4_9ACTN</name>
<dbReference type="RefSeq" id="WP_275822429.1">
    <property type="nucleotide sequence ID" value="NZ_BAAANM010000044.1"/>
</dbReference>
<comment type="caution">
    <text evidence="3">The sequence shown here is derived from an EMBL/GenBank/DDBJ whole genome shotgun (WGS) entry which is preliminary data.</text>
</comment>
<evidence type="ECO:0000313" key="4">
    <source>
        <dbReference type="Proteomes" id="UP001220022"/>
    </source>
</evidence>
<feature type="region of interest" description="Disordered" evidence="1">
    <location>
        <begin position="75"/>
        <end position="95"/>
    </location>
</feature>
<proteinExistence type="predicted"/>
<feature type="domain" description="Transposase IS701-like DDE" evidence="2">
    <location>
        <begin position="12"/>
        <end position="88"/>
    </location>
</feature>
<gene>
    <name evidence="3" type="ORF">P2L57_37070</name>
</gene>
<evidence type="ECO:0000313" key="3">
    <source>
        <dbReference type="EMBL" id="MDF2261132.1"/>
    </source>
</evidence>
<keyword evidence="4" id="KW-1185">Reference proteome</keyword>
<feature type="compositionally biased region" description="Basic and acidic residues" evidence="1">
    <location>
        <begin position="86"/>
        <end position="95"/>
    </location>
</feature>
<protein>
    <submittedName>
        <fullName evidence="3">Transposase</fullName>
    </submittedName>
</protein>
<evidence type="ECO:0000259" key="2">
    <source>
        <dbReference type="Pfam" id="PF13546"/>
    </source>
</evidence>